<comment type="caution">
    <text evidence="2">The sequence shown here is derived from an EMBL/GenBank/DDBJ whole genome shotgun (WGS) entry which is preliminary data.</text>
</comment>
<dbReference type="EMBL" id="BAABCV010000012">
    <property type="protein sequence ID" value="GAA4103175.1"/>
    <property type="molecule type" value="Genomic_DNA"/>
</dbReference>
<feature type="chain" id="PRO_5046457694" evidence="1">
    <location>
        <begin position="23"/>
        <end position="262"/>
    </location>
</feature>
<accession>A0ABP7X359</accession>
<name>A0ABP7X359_9SPHI</name>
<protein>
    <submittedName>
        <fullName evidence="2">Uncharacterized protein</fullName>
    </submittedName>
</protein>
<keyword evidence="1" id="KW-0732">Signal</keyword>
<reference evidence="3" key="1">
    <citation type="journal article" date="2019" name="Int. J. Syst. Evol. Microbiol.">
        <title>The Global Catalogue of Microorganisms (GCM) 10K type strain sequencing project: providing services to taxonomists for standard genome sequencing and annotation.</title>
        <authorList>
            <consortium name="The Broad Institute Genomics Platform"/>
            <consortium name="The Broad Institute Genome Sequencing Center for Infectious Disease"/>
            <person name="Wu L."/>
            <person name="Ma J."/>
        </authorList>
    </citation>
    <scope>NUCLEOTIDE SEQUENCE [LARGE SCALE GENOMIC DNA]</scope>
    <source>
        <strain evidence="3">JCM 17085</strain>
    </source>
</reference>
<feature type="signal peptide" evidence="1">
    <location>
        <begin position="1"/>
        <end position="22"/>
    </location>
</feature>
<evidence type="ECO:0000313" key="2">
    <source>
        <dbReference type="EMBL" id="GAA4103175.1"/>
    </source>
</evidence>
<dbReference type="Proteomes" id="UP001500841">
    <property type="component" value="Unassembled WGS sequence"/>
</dbReference>
<sequence>MKKLLPLTVLFVLAGTCLFAQGVEPKKLSTVQVGNVLTPRVKIDGKLTEWNNDFKAYNRNTRLLYILSNDEKNIYLAAKSTDFTTTAKIISGGINLLINTDGKKKDKGAPSITFPIIEHPERLAGGLGNRFENRNAGADTELMNRVHERTIIAAKQIRVLGITGITDTLISIYNSDGIKTAINFDKDGSLTFEMAVPLKLINLTADNTKELAYHIILNGFQVEGRGGGGGAGGGGGGRNALDFLDLVTPSDFWGKYTLAKKQ</sequence>
<evidence type="ECO:0000313" key="3">
    <source>
        <dbReference type="Proteomes" id="UP001500841"/>
    </source>
</evidence>
<evidence type="ECO:0000256" key="1">
    <source>
        <dbReference type="SAM" id="SignalP"/>
    </source>
</evidence>
<proteinExistence type="predicted"/>
<organism evidence="2 3">
    <name type="scientific">Mucilaginibacter panaciglaebae</name>
    <dbReference type="NCBI Taxonomy" id="502331"/>
    <lineage>
        <taxon>Bacteria</taxon>
        <taxon>Pseudomonadati</taxon>
        <taxon>Bacteroidota</taxon>
        <taxon>Sphingobacteriia</taxon>
        <taxon>Sphingobacteriales</taxon>
        <taxon>Sphingobacteriaceae</taxon>
        <taxon>Mucilaginibacter</taxon>
    </lineage>
</organism>
<keyword evidence="3" id="KW-1185">Reference proteome</keyword>
<dbReference type="RefSeq" id="WP_345106449.1">
    <property type="nucleotide sequence ID" value="NZ_BAABCV010000012.1"/>
</dbReference>
<gene>
    <name evidence="2" type="ORF">GCM10022392_30560</name>
</gene>